<gene>
    <name evidence="1" type="ORF">V6N11_010793</name>
</gene>
<name>A0ABR2S767_9ROSI</name>
<reference evidence="1 2" key="1">
    <citation type="journal article" date="2024" name="G3 (Bethesda)">
        <title>Genome assembly of Hibiscus sabdariffa L. provides insights into metabolisms of medicinal natural products.</title>
        <authorList>
            <person name="Kim T."/>
        </authorList>
    </citation>
    <scope>NUCLEOTIDE SEQUENCE [LARGE SCALE GENOMIC DNA]</scope>
    <source>
        <strain evidence="1">TK-2024</strain>
        <tissue evidence="1">Old leaves</tissue>
    </source>
</reference>
<dbReference type="Proteomes" id="UP001396334">
    <property type="component" value="Unassembled WGS sequence"/>
</dbReference>
<evidence type="ECO:0000313" key="2">
    <source>
        <dbReference type="Proteomes" id="UP001396334"/>
    </source>
</evidence>
<comment type="caution">
    <text evidence="1">The sequence shown here is derived from an EMBL/GenBank/DDBJ whole genome shotgun (WGS) entry which is preliminary data.</text>
</comment>
<evidence type="ECO:0000313" key="1">
    <source>
        <dbReference type="EMBL" id="KAK9020779.1"/>
    </source>
</evidence>
<organism evidence="1 2">
    <name type="scientific">Hibiscus sabdariffa</name>
    <name type="common">roselle</name>
    <dbReference type="NCBI Taxonomy" id="183260"/>
    <lineage>
        <taxon>Eukaryota</taxon>
        <taxon>Viridiplantae</taxon>
        <taxon>Streptophyta</taxon>
        <taxon>Embryophyta</taxon>
        <taxon>Tracheophyta</taxon>
        <taxon>Spermatophyta</taxon>
        <taxon>Magnoliopsida</taxon>
        <taxon>eudicotyledons</taxon>
        <taxon>Gunneridae</taxon>
        <taxon>Pentapetalae</taxon>
        <taxon>rosids</taxon>
        <taxon>malvids</taxon>
        <taxon>Malvales</taxon>
        <taxon>Malvaceae</taxon>
        <taxon>Malvoideae</taxon>
        <taxon>Hibiscus</taxon>
    </lineage>
</organism>
<proteinExistence type="predicted"/>
<keyword evidence="2" id="KW-1185">Reference proteome</keyword>
<dbReference type="EMBL" id="JBBPBN010000016">
    <property type="protein sequence ID" value="KAK9020779.1"/>
    <property type="molecule type" value="Genomic_DNA"/>
</dbReference>
<sequence length="68" mass="7224">MAADELVRRPYGGCRRAVRWSWRGWLRSNLKATAVVTAGAWPTPGTEGVARGALSVPAGAATRACERA</sequence>
<accession>A0ABR2S767</accession>
<protein>
    <submittedName>
        <fullName evidence="1">Uncharacterized protein</fullName>
    </submittedName>
</protein>